<evidence type="ECO:0000256" key="4">
    <source>
        <dbReference type="ARBA" id="ARBA00022833"/>
    </source>
</evidence>
<dbReference type="GO" id="GO:0005634">
    <property type="term" value="C:nucleus"/>
    <property type="evidence" value="ECO:0007669"/>
    <property type="project" value="UniProtKB-SubCell"/>
</dbReference>
<dbReference type="Proteomes" id="UP000504635">
    <property type="component" value="Unplaced"/>
</dbReference>
<dbReference type="AlphaFoldDB" id="A0A6J2YQL5"/>
<accession>A0A6J2YQL5</accession>
<dbReference type="FunFam" id="3.30.160.60:FF:000688">
    <property type="entry name" value="zinc finger protein 197 isoform X1"/>
    <property type="match status" value="1"/>
</dbReference>
<keyword evidence="1" id="KW-0479">Metal-binding</keyword>
<sequence>MDTEDSYLKYLNDSETQNAFLLETSEVAMFSEEPIFTEIDTADWPPDSFPLLLTNPLITENVEEDQVSGSDDTNGRTQEDEGNHNLDATLCNTEVEQQNYNTEELIFAEKEDIECETEIVQLDKCDKTLLTSNKSVLKSANKQHTVKNVNDLFSTVIANKCKICSYLCENLEQIKAHIAEKHLAIFNGNGISVLAQNQQKNNGVSEIRKEYTVYVCSVCHDVCTNKDDLRQHMIQTHKLITEPEKEQLPEKEENKSPSVIYRKSSVLGDLTVNMMKRQERSLQKIKCSVKGCNAGFPTEEVRKKHEALHCNGSKSTFKCSECDQKFKMWRIARNHMYQEHKLDFGMVSCPMCNTMKSYSTVNILKHMVIHSDEKPFLCSECGKAFKQWNQLKNHEVIHKVPEELPSWCKVKKCDTCQRFFANMKCLKTHIKSVHENFKPFICNICGHKTTRKYMLELHLRQHTGAKPHQCDFCPYKTGDYNCLRKHALKHVGGYRYKCPHCPYTCIQSGSFKYHLTNKHKGKGGTLSCTYCSYTTINPTFLEAHEKKHSEVNGSSGTEVLIDDKQTNHETDLQADEETQNCFLNTEHIEETVDNGGITIPAGLETSMNS</sequence>
<keyword evidence="8" id="KW-1185">Reference proteome</keyword>
<feature type="region of interest" description="Disordered" evidence="6">
    <location>
        <begin position="61"/>
        <end position="84"/>
    </location>
</feature>
<evidence type="ECO:0000256" key="6">
    <source>
        <dbReference type="SAM" id="MobiDB-lite"/>
    </source>
</evidence>
<feature type="domain" description="C2H2-type" evidence="7">
    <location>
        <begin position="376"/>
        <end position="403"/>
    </location>
</feature>
<evidence type="ECO:0000256" key="3">
    <source>
        <dbReference type="ARBA" id="ARBA00022771"/>
    </source>
</evidence>
<dbReference type="PANTHER" id="PTHR24381">
    <property type="entry name" value="ZINC FINGER PROTEIN"/>
    <property type="match status" value="1"/>
</dbReference>
<keyword evidence="2" id="KW-0677">Repeat</keyword>
<dbReference type="Pfam" id="PF00096">
    <property type="entry name" value="zf-C2H2"/>
    <property type="match status" value="2"/>
</dbReference>
<dbReference type="GeneID" id="115889653"/>
<feature type="compositionally biased region" description="Basic and acidic residues" evidence="6">
    <location>
        <begin position="73"/>
        <end position="84"/>
    </location>
</feature>
<gene>
    <name evidence="9" type="primary">LOC115889653</name>
</gene>
<dbReference type="PROSITE" id="PS00028">
    <property type="entry name" value="ZINC_FINGER_C2H2_1"/>
    <property type="match status" value="6"/>
</dbReference>
<evidence type="ECO:0000256" key="1">
    <source>
        <dbReference type="ARBA" id="ARBA00022723"/>
    </source>
</evidence>
<evidence type="ECO:0000256" key="2">
    <source>
        <dbReference type="ARBA" id="ARBA00022737"/>
    </source>
</evidence>
<dbReference type="KEGG" id="soy:115889653"/>
<evidence type="ECO:0000259" key="7">
    <source>
        <dbReference type="PROSITE" id="PS50157"/>
    </source>
</evidence>
<dbReference type="InterPro" id="IPR013087">
    <property type="entry name" value="Znf_C2H2_type"/>
</dbReference>
<evidence type="ECO:0000256" key="5">
    <source>
        <dbReference type="PROSITE-ProRule" id="PRU00042"/>
    </source>
</evidence>
<keyword evidence="3 5" id="KW-0863">Zinc-finger</keyword>
<dbReference type="InParanoid" id="A0A6J2YQL5"/>
<dbReference type="PANTHER" id="PTHR24381:SF459">
    <property type="entry name" value="ZINC FINGER PROTEIN 64"/>
    <property type="match status" value="1"/>
</dbReference>
<feature type="domain" description="C2H2-type" evidence="7">
    <location>
        <begin position="440"/>
        <end position="467"/>
    </location>
</feature>
<name>A0A6J2YQL5_SITOR</name>
<dbReference type="Gene3D" id="3.30.160.60">
    <property type="entry name" value="Classic Zinc Finger"/>
    <property type="match status" value="5"/>
</dbReference>
<dbReference type="OrthoDB" id="6077919at2759"/>
<protein>
    <submittedName>
        <fullName evidence="9">Zinc finger protein 492-like isoform X1</fullName>
    </submittedName>
</protein>
<dbReference type="GO" id="GO:0008270">
    <property type="term" value="F:zinc ion binding"/>
    <property type="evidence" value="ECO:0007669"/>
    <property type="project" value="UniProtKB-KW"/>
</dbReference>
<proteinExistence type="predicted"/>
<dbReference type="GO" id="GO:0030674">
    <property type="term" value="F:protein-macromolecule adaptor activity"/>
    <property type="evidence" value="ECO:0007669"/>
    <property type="project" value="UniProtKB-ARBA"/>
</dbReference>
<dbReference type="RefSeq" id="XP_030765569.1">
    <property type="nucleotide sequence ID" value="XM_030909709.1"/>
</dbReference>
<dbReference type="FunFam" id="3.30.160.60:FF:000065">
    <property type="entry name" value="B-cell CLL/lymphoma 6, member B"/>
    <property type="match status" value="1"/>
</dbReference>
<dbReference type="PROSITE" id="PS50157">
    <property type="entry name" value="ZINC_FINGER_C2H2_2"/>
    <property type="match status" value="3"/>
</dbReference>
<keyword evidence="4" id="KW-0862">Zinc</keyword>
<feature type="domain" description="C2H2-type" evidence="7">
    <location>
        <begin position="411"/>
        <end position="439"/>
    </location>
</feature>
<evidence type="ECO:0000313" key="8">
    <source>
        <dbReference type="Proteomes" id="UP000504635"/>
    </source>
</evidence>
<dbReference type="SMART" id="SM00355">
    <property type="entry name" value="ZnF_C2H2"/>
    <property type="match status" value="11"/>
</dbReference>
<dbReference type="GO" id="GO:0000981">
    <property type="term" value="F:DNA-binding transcription factor activity, RNA polymerase II-specific"/>
    <property type="evidence" value="ECO:0007669"/>
    <property type="project" value="TreeGrafter"/>
</dbReference>
<reference evidence="9" key="1">
    <citation type="submission" date="2025-08" db="UniProtKB">
        <authorList>
            <consortium name="RefSeq"/>
        </authorList>
    </citation>
    <scope>IDENTIFICATION</scope>
    <source>
        <tissue evidence="9">Gonads</tissue>
    </source>
</reference>
<dbReference type="GO" id="GO:0000977">
    <property type="term" value="F:RNA polymerase II transcription regulatory region sequence-specific DNA binding"/>
    <property type="evidence" value="ECO:0007669"/>
    <property type="project" value="TreeGrafter"/>
</dbReference>
<dbReference type="SUPFAM" id="SSF57667">
    <property type="entry name" value="beta-beta-alpha zinc fingers"/>
    <property type="match status" value="3"/>
</dbReference>
<dbReference type="FunCoup" id="A0A6J2YQL5">
    <property type="interactions" value="454"/>
</dbReference>
<dbReference type="InterPro" id="IPR036236">
    <property type="entry name" value="Znf_C2H2_sf"/>
</dbReference>
<evidence type="ECO:0000313" key="9">
    <source>
        <dbReference type="RefSeq" id="XP_030765569.1"/>
    </source>
</evidence>
<organism evidence="8 9">
    <name type="scientific">Sitophilus oryzae</name>
    <name type="common">Rice weevil</name>
    <name type="synonym">Curculio oryzae</name>
    <dbReference type="NCBI Taxonomy" id="7048"/>
    <lineage>
        <taxon>Eukaryota</taxon>
        <taxon>Metazoa</taxon>
        <taxon>Ecdysozoa</taxon>
        <taxon>Arthropoda</taxon>
        <taxon>Hexapoda</taxon>
        <taxon>Insecta</taxon>
        <taxon>Pterygota</taxon>
        <taxon>Neoptera</taxon>
        <taxon>Endopterygota</taxon>
        <taxon>Coleoptera</taxon>
        <taxon>Polyphaga</taxon>
        <taxon>Cucujiformia</taxon>
        <taxon>Curculionidae</taxon>
        <taxon>Dryophthorinae</taxon>
        <taxon>Sitophilus</taxon>
    </lineage>
</organism>